<dbReference type="EMBL" id="LUSW01000028">
    <property type="protein sequence ID" value="RAT32543.1"/>
    <property type="molecule type" value="Genomic_DNA"/>
</dbReference>
<evidence type="ECO:0000313" key="4">
    <source>
        <dbReference type="EMBL" id="RAT32543.1"/>
    </source>
</evidence>
<accession>A0ABX9EMF4</accession>
<protein>
    <submittedName>
        <fullName evidence="4">Pilus assembly protein PilL</fullName>
    </submittedName>
</protein>
<organism evidence="4 5">
    <name type="scientific">Lonsdalea populi</name>
    <dbReference type="NCBI Taxonomy" id="1172565"/>
    <lineage>
        <taxon>Bacteria</taxon>
        <taxon>Pseudomonadati</taxon>
        <taxon>Pseudomonadota</taxon>
        <taxon>Gammaproteobacteria</taxon>
        <taxon>Enterobacterales</taxon>
        <taxon>Pectobacteriaceae</taxon>
        <taxon>Lonsdalea</taxon>
    </lineage>
</organism>
<evidence type="ECO:0000313" key="5">
    <source>
        <dbReference type="Proteomes" id="UP000250186"/>
    </source>
</evidence>
<evidence type="ECO:0000259" key="3">
    <source>
        <dbReference type="Pfam" id="PF10671"/>
    </source>
</evidence>
<dbReference type="InterPro" id="IPR018927">
    <property type="entry name" value="Pilus_synth_Q_C"/>
</dbReference>
<dbReference type="Proteomes" id="UP000250186">
    <property type="component" value="Unassembled WGS sequence"/>
</dbReference>
<comment type="caution">
    <text evidence="4">The sequence shown here is derived from an EMBL/GenBank/DDBJ whole genome shotgun (WGS) entry which is preliminary data.</text>
</comment>
<feature type="domain" description="Toxin co-regulated pilus biosynthesis protein Q C-terminal" evidence="3">
    <location>
        <begin position="337"/>
        <end position="421"/>
    </location>
</feature>
<dbReference type="Pfam" id="PF10671">
    <property type="entry name" value="TcpQ"/>
    <property type="match status" value="1"/>
</dbReference>
<dbReference type="NCBIfam" id="TIGR03748">
    <property type="entry name" value="conj_PilL"/>
    <property type="match status" value="1"/>
</dbReference>
<feature type="signal peptide" evidence="2">
    <location>
        <begin position="1"/>
        <end position="31"/>
    </location>
</feature>
<name>A0ABX9EMF4_9GAMM</name>
<sequence>MAVPSRRTVTGAGLLACSVMLAGCTNPSSDAAPNPAGRYQQPARFDDIYRNRAPEVVRYDRYTLASTRPDDAQRDPLNQIIDVTMPAQLANSLGDGFRYLLLESGYSLCSATSSALSELLARPLPAVQRDIGPVKLSEALQILAGPAWRLKVDEVNREVCFELRDQYRSFTAPLTAPVSPASQNAPISSSSDIKPAQTAKVADIVDAVSRNPFTGDMRMNNTPGIGQKPALKPESLAVPSPVLTTAKTTAGQKSVELSPAGSSPMTSPAAGLKASSSQKKPITAGPSVPVQPTTVNALRQAEPVRPAISLPLASPVSSQTASSYIPGAPVAPLPVGQTWRAEPGSTLKETLTGWAAKAPCSNGGSWVVIWPVALDYRIEAPLMFHGNFESVMVQVFDLYRKAEKPLFAEANRIQCLISVSDSPTGGGR</sequence>
<feature type="region of interest" description="Disordered" evidence="1">
    <location>
        <begin position="245"/>
        <end position="290"/>
    </location>
</feature>
<reference evidence="4 5" key="1">
    <citation type="submission" date="2016-02" db="EMBL/GenBank/DDBJ databases">
        <title>Species-wide whole genome sequencing reveals diversity, host range in Lonsdalea quercina.</title>
        <authorList>
            <person name="Li Y."/>
        </authorList>
    </citation>
    <scope>NUCLEOTIDE SEQUENCE [LARGE SCALE GENOMIC DNA]</scope>
    <source>
        <strain evidence="4 5">CFCC 12721</strain>
    </source>
</reference>
<proteinExistence type="predicted"/>
<keyword evidence="5" id="KW-1185">Reference proteome</keyword>
<gene>
    <name evidence="4" type="ORF">AU492_12530</name>
</gene>
<dbReference type="InterPro" id="IPR022260">
    <property type="entry name" value="Integr_conj_element_PilL"/>
</dbReference>
<dbReference type="RefSeq" id="WP_112092968.1">
    <property type="nucleotide sequence ID" value="NZ_LUSR01000041.1"/>
</dbReference>
<dbReference type="PROSITE" id="PS51257">
    <property type="entry name" value="PROKAR_LIPOPROTEIN"/>
    <property type="match status" value="1"/>
</dbReference>
<feature type="region of interest" description="Disordered" evidence="1">
    <location>
        <begin position="213"/>
        <end position="233"/>
    </location>
</feature>
<feature type="chain" id="PRO_5046052449" evidence="2">
    <location>
        <begin position="32"/>
        <end position="428"/>
    </location>
</feature>
<evidence type="ECO:0000256" key="2">
    <source>
        <dbReference type="SAM" id="SignalP"/>
    </source>
</evidence>
<keyword evidence="2" id="KW-0732">Signal</keyword>
<evidence type="ECO:0000256" key="1">
    <source>
        <dbReference type="SAM" id="MobiDB-lite"/>
    </source>
</evidence>